<dbReference type="InterPro" id="IPR031621">
    <property type="entry name" value="HisKA_7TM"/>
</dbReference>
<dbReference type="Pfam" id="PF16927">
    <property type="entry name" value="HisKA_7TM"/>
    <property type="match status" value="1"/>
</dbReference>
<feature type="domain" description="Histidine kinase N-terminal 7TM region" evidence="2">
    <location>
        <begin position="27"/>
        <end position="242"/>
    </location>
</feature>
<evidence type="ECO:0000256" key="1">
    <source>
        <dbReference type="SAM" id="Phobius"/>
    </source>
</evidence>
<sequence>MRKLLQKYVRPNVVFPGYTTLGTSVILFCISTFNFTLGVYILLAVRQRKEFRDFGILCVLIGAWDALFAIPFISQSETLFWARSMTLPILLCPLLLVRFIYPYVFDKALSKVCNYLIILLYILPISIFSFSDVYIKEAVIQDSKLFFESGFLYDYFVVGGVLSLLYSIFVLFLGFRKRRGLDRVRLVYVSAGIFMWLCFIGIFSFLLKFIGYPEYNYIAPIGCTIATAIWSIGIVRINLFEISGFENMLQEKSIVAKTNLYLFRRVDSVSYHRALFRLKKNIIARIIQNFTYLQINSELTTDEIYSYLANSDTPFIALGFYLRKR</sequence>
<feature type="transmembrane region" description="Helical" evidence="1">
    <location>
        <begin position="113"/>
        <end position="135"/>
    </location>
</feature>
<feature type="transmembrane region" description="Helical" evidence="1">
    <location>
        <begin position="217"/>
        <end position="239"/>
    </location>
</feature>
<protein>
    <recommendedName>
        <fullName evidence="2">Histidine kinase N-terminal 7TM region domain-containing protein</fullName>
    </recommendedName>
</protein>
<dbReference type="OrthoDB" id="345735at2"/>
<keyword evidence="1" id="KW-0812">Transmembrane</keyword>
<keyword evidence="1" id="KW-0472">Membrane</keyword>
<evidence type="ECO:0000313" key="4">
    <source>
        <dbReference type="Proteomes" id="UP000298429"/>
    </source>
</evidence>
<gene>
    <name evidence="3" type="ORF">EHQ76_06665</name>
</gene>
<dbReference type="Proteomes" id="UP000298429">
    <property type="component" value="Unassembled WGS sequence"/>
</dbReference>
<proteinExistence type="predicted"/>
<dbReference type="AlphaFoldDB" id="A0A5F2BK49"/>
<evidence type="ECO:0000313" key="3">
    <source>
        <dbReference type="EMBL" id="TGM05946.1"/>
    </source>
</evidence>
<comment type="caution">
    <text evidence="3">The sequence shown here is derived from an EMBL/GenBank/DDBJ whole genome shotgun (WGS) entry which is preliminary data.</text>
</comment>
<dbReference type="EMBL" id="RQGN01000036">
    <property type="protein sequence ID" value="TGM05946.1"/>
    <property type="molecule type" value="Genomic_DNA"/>
</dbReference>
<accession>A0A5F2BK49</accession>
<feature type="transmembrane region" description="Helical" evidence="1">
    <location>
        <begin position="80"/>
        <end position="101"/>
    </location>
</feature>
<feature type="transmembrane region" description="Helical" evidence="1">
    <location>
        <begin position="20"/>
        <end position="42"/>
    </location>
</feature>
<name>A0A5F2BK49_9LEPT</name>
<feature type="transmembrane region" description="Helical" evidence="1">
    <location>
        <begin position="187"/>
        <end position="211"/>
    </location>
</feature>
<organism evidence="3 4">
    <name type="scientific">Leptospira barantonii</name>
    <dbReference type="NCBI Taxonomy" id="2023184"/>
    <lineage>
        <taxon>Bacteria</taxon>
        <taxon>Pseudomonadati</taxon>
        <taxon>Spirochaetota</taxon>
        <taxon>Spirochaetia</taxon>
        <taxon>Leptospirales</taxon>
        <taxon>Leptospiraceae</taxon>
        <taxon>Leptospira</taxon>
    </lineage>
</organism>
<keyword evidence="1" id="KW-1133">Transmembrane helix</keyword>
<feature type="transmembrane region" description="Helical" evidence="1">
    <location>
        <begin position="155"/>
        <end position="175"/>
    </location>
</feature>
<reference evidence="3 4" key="1">
    <citation type="journal article" date="2019" name="PLoS Negl. Trop. Dis.">
        <title>Revisiting the worldwide diversity of Leptospira species in the environment.</title>
        <authorList>
            <person name="Vincent A.T."/>
            <person name="Schiettekatte O."/>
            <person name="Bourhy P."/>
            <person name="Veyrier F.J."/>
            <person name="Picardeau M."/>
        </authorList>
    </citation>
    <scope>NUCLEOTIDE SEQUENCE [LARGE SCALE GENOMIC DNA]</scope>
    <source>
        <strain evidence="3 4">201702444</strain>
    </source>
</reference>
<evidence type="ECO:0000259" key="2">
    <source>
        <dbReference type="Pfam" id="PF16927"/>
    </source>
</evidence>
<feature type="transmembrane region" description="Helical" evidence="1">
    <location>
        <begin position="54"/>
        <end position="74"/>
    </location>
</feature>